<dbReference type="Gene3D" id="2.60.40.1180">
    <property type="entry name" value="Golgi alpha-mannosidase II"/>
    <property type="match status" value="1"/>
</dbReference>
<dbReference type="InterPro" id="IPR013783">
    <property type="entry name" value="Ig-like_fold"/>
</dbReference>
<feature type="region of interest" description="Disordered" evidence="2">
    <location>
        <begin position="590"/>
        <end position="613"/>
    </location>
</feature>
<gene>
    <name evidence="5" type="ORF">QS713_01570</name>
</gene>
<dbReference type="InterPro" id="IPR017853">
    <property type="entry name" value="GH"/>
</dbReference>
<evidence type="ECO:0000256" key="1">
    <source>
        <dbReference type="ARBA" id="ARBA00008061"/>
    </source>
</evidence>
<name>A0ABU3I8Q9_9ACTO</name>
<evidence type="ECO:0000256" key="2">
    <source>
        <dbReference type="SAM" id="MobiDB-lite"/>
    </source>
</evidence>
<dbReference type="SUPFAM" id="SSF51445">
    <property type="entry name" value="(Trans)glycosidases"/>
    <property type="match status" value="1"/>
</dbReference>
<dbReference type="PANTHER" id="PTHR43002">
    <property type="entry name" value="GLYCOGEN DEBRANCHING ENZYME"/>
    <property type="match status" value="1"/>
</dbReference>
<evidence type="ECO:0000313" key="6">
    <source>
        <dbReference type="Proteomes" id="UP001247542"/>
    </source>
</evidence>
<dbReference type="CDD" id="cd11341">
    <property type="entry name" value="AmyAc_Pullulanase_LD-like"/>
    <property type="match status" value="1"/>
</dbReference>
<accession>A0ABU3I8Q9</accession>
<dbReference type="RefSeq" id="WP_313271899.1">
    <property type="nucleotide sequence ID" value="NZ_JASXSX010000001.1"/>
</dbReference>
<evidence type="ECO:0000313" key="5">
    <source>
        <dbReference type="EMBL" id="MDT3766756.1"/>
    </source>
</evidence>
<protein>
    <submittedName>
        <fullName evidence="5">DUF3372 domain-containing protein</fullName>
    </submittedName>
</protein>
<dbReference type="CDD" id="cd02860">
    <property type="entry name" value="E_set_Pullulanase"/>
    <property type="match status" value="1"/>
</dbReference>
<dbReference type="SUPFAM" id="SSF81296">
    <property type="entry name" value="E set domains"/>
    <property type="match status" value="1"/>
</dbReference>
<comment type="similarity">
    <text evidence="1">Belongs to the glycosyl hydrolase 13 family.</text>
</comment>
<dbReference type="SUPFAM" id="SSF51011">
    <property type="entry name" value="Glycosyl hydrolase domain"/>
    <property type="match status" value="1"/>
</dbReference>
<dbReference type="Proteomes" id="UP001247542">
    <property type="component" value="Unassembled WGS sequence"/>
</dbReference>
<dbReference type="InterPro" id="IPR024561">
    <property type="entry name" value="Pullul_strch_C"/>
</dbReference>
<comment type="caution">
    <text evidence="5">The sequence shown here is derived from an EMBL/GenBank/DDBJ whole genome shotgun (WGS) entry which is preliminary data.</text>
</comment>
<organism evidence="5 6">
    <name type="scientific">Gleimia hominis</name>
    <dbReference type="NCBI Taxonomy" id="595468"/>
    <lineage>
        <taxon>Bacteria</taxon>
        <taxon>Bacillati</taxon>
        <taxon>Actinomycetota</taxon>
        <taxon>Actinomycetes</taxon>
        <taxon>Actinomycetales</taxon>
        <taxon>Actinomycetaceae</taxon>
        <taxon>Gleimia</taxon>
    </lineage>
</organism>
<dbReference type="Gene3D" id="3.20.20.80">
    <property type="entry name" value="Glycosidases"/>
    <property type="match status" value="1"/>
</dbReference>
<dbReference type="Pfam" id="PF11852">
    <property type="entry name" value="Pullul_strch_C"/>
    <property type="match status" value="1"/>
</dbReference>
<dbReference type="InterPro" id="IPR004193">
    <property type="entry name" value="Glyco_hydro_13_N"/>
</dbReference>
<dbReference type="EMBL" id="JASXSX010000001">
    <property type="protein sequence ID" value="MDT3766756.1"/>
    <property type="molecule type" value="Genomic_DNA"/>
</dbReference>
<evidence type="ECO:0000259" key="4">
    <source>
        <dbReference type="Pfam" id="PF11852"/>
    </source>
</evidence>
<dbReference type="Gene3D" id="2.60.40.10">
    <property type="entry name" value="Immunoglobulins"/>
    <property type="match status" value="1"/>
</dbReference>
<dbReference type="InterPro" id="IPR013780">
    <property type="entry name" value="Glyco_hydro_b"/>
</dbReference>
<proteinExistence type="inferred from homology"/>
<reference evidence="5 6" key="1">
    <citation type="submission" date="2023-06" db="EMBL/GenBank/DDBJ databases">
        <title>Draft genome sequence of Gleimia hominis type strain CCUG 57540T.</title>
        <authorList>
            <person name="Salva-Serra F."/>
            <person name="Cardew S."/>
            <person name="Jensie Markopoulos S."/>
            <person name="Ohlen M."/>
            <person name="Inganas E."/>
            <person name="Svensson-Stadler L."/>
            <person name="Moore E.R.B."/>
        </authorList>
    </citation>
    <scope>NUCLEOTIDE SEQUENCE [LARGE SCALE GENOMIC DNA]</scope>
    <source>
        <strain evidence="5 6">CCUG 57540</strain>
    </source>
</reference>
<sequence length="868" mass="95762">MDQQAIWLDRQHVAVPKWVGGGVHMLISGPEWAHPGDAYTQRVVLENAGGRAPTDGFARQAGGSHGETRGWRGLVKSDDYRVMHLPTSVTDEVLRQWLTCQLLVEGERGETGIQLAGVLDDVYAPARHARLGAYVAGMGWRFALWAPTARNVSLKIWHGGKPQTIPARRDDLTGVWDAYLNAEEDDEYLWIVDVYSPAVGRWVVNEVTDPYAVGLTVDSRRCVLVDMENPALFPKHWPTPKPIHNPCERVIYELHVRDFSAADTSVPLADRGTYRAFTHPDSDGMKHLAKLREAGVNTIHLLPIFDFATVPENPDQQHNPVIERARGAALEPQEEIGRVRKKDAYNWGYDPLHYLAPEGSYATQGHQRGGARVLQCRQMIAALNAAGFDVVVDQVFNHTYAAGQDPHSILDRIVPGYYHRLCARGDAYTTTCCPNVATEHMMAEKLMVEAVAFWIRNYRVGGLRFDLMGFHSRQNMEKVVAQLPASAYVYGEGWDFGEVQDNAVFYQAKQGQLDGTGIGCFNDRVRDALRGGSPVDASMRSRQGFASGLLSAPNGVSTLGWDEQHEALARATDRVKLALVGNLLDYPLAPTAESAPDPSTPPGVSAKGPSTPNDVSAAVAAGAFATQPAESVNYVEAHDDETLYDVMAYKLPTHTSTRERARACMLALAVVTWGQSPVFWAAGTEILRSKSMDRDSFDSGDYFNAIDWTLHTHNFGIGLPPRWSNAQNWGVMAPLLEDARLRPTTADMRWSFAVAREFLRVRTRYRALTLGDAQQIIRRVSFVPAPAGVVVMHINNEGGPGREHHLLVCINGWAQQQTVAYPQLAGTRLRVNPVQRDGADHAIMATVQWDQAAGKLTLPARTAVVLTD</sequence>
<evidence type="ECO:0000259" key="3">
    <source>
        <dbReference type="Pfam" id="PF02922"/>
    </source>
</evidence>
<feature type="domain" description="Glycoside hydrolase family 13 N-terminal" evidence="3">
    <location>
        <begin position="131"/>
        <end position="212"/>
    </location>
</feature>
<dbReference type="Pfam" id="PF02922">
    <property type="entry name" value="CBM_48"/>
    <property type="match status" value="1"/>
</dbReference>
<feature type="domain" description="Alpha-1,6-glucosidases pullulanase-type C-terminal" evidence="4">
    <location>
        <begin position="711"/>
        <end position="867"/>
    </location>
</feature>
<dbReference type="InterPro" id="IPR014756">
    <property type="entry name" value="Ig_E-set"/>
</dbReference>
<keyword evidence="6" id="KW-1185">Reference proteome</keyword>